<feature type="region of interest" description="Disordered" evidence="1">
    <location>
        <begin position="223"/>
        <end position="243"/>
    </location>
</feature>
<evidence type="ECO:0000313" key="4">
    <source>
        <dbReference type="Proteomes" id="UP001431783"/>
    </source>
</evidence>
<dbReference type="EMBL" id="JARQZJ010000006">
    <property type="protein sequence ID" value="KAK9871494.1"/>
    <property type="molecule type" value="Genomic_DNA"/>
</dbReference>
<protein>
    <submittedName>
        <fullName evidence="3">Uncharacterized protein</fullName>
    </submittedName>
</protein>
<keyword evidence="2" id="KW-0812">Transmembrane</keyword>
<dbReference type="AlphaFoldDB" id="A0AAW1TT01"/>
<sequence length="308" mass="33862">MESAISSGTNTTKIWGIGIDSENDIFYLDSVGRDLFSGVFVPPPPRPIFLDESATPDGLTTCDLCSWAWQHSNPKDNSIPADVSLELPEQIGWVFSLVVVSIVSAFIGAIVMTILFHCRRKKSASINDTNRTISSDTPMDISLRPPIDTPNDKEQITSMAGSNLPPFVNTSNNSVWSWLSKRSSLGPTQIENITSSPIENHYTHMEDSYNTGEALYAELDTDSTRDRAGRNSPAYQNSAYTDPDIHISSAQSSAYYSDLSVTPAPEREYEVVNLATMTSWDNSNSDRRTISARLTAISENVSSPSDYI</sequence>
<reference evidence="3 4" key="1">
    <citation type="submission" date="2023-03" db="EMBL/GenBank/DDBJ databases">
        <title>Genome insight into feeding habits of ladybird beetles.</title>
        <authorList>
            <person name="Li H.-S."/>
            <person name="Huang Y.-H."/>
            <person name="Pang H."/>
        </authorList>
    </citation>
    <scope>NUCLEOTIDE SEQUENCE [LARGE SCALE GENOMIC DNA]</scope>
    <source>
        <strain evidence="3">SYSU_2023b</strain>
        <tissue evidence="3">Whole body</tissue>
    </source>
</reference>
<keyword evidence="2" id="KW-1133">Transmembrane helix</keyword>
<feature type="transmembrane region" description="Helical" evidence="2">
    <location>
        <begin position="91"/>
        <end position="116"/>
    </location>
</feature>
<gene>
    <name evidence="3" type="ORF">WA026_012865</name>
</gene>
<dbReference type="Proteomes" id="UP001431783">
    <property type="component" value="Unassembled WGS sequence"/>
</dbReference>
<proteinExistence type="predicted"/>
<keyword evidence="4" id="KW-1185">Reference proteome</keyword>
<evidence type="ECO:0000256" key="2">
    <source>
        <dbReference type="SAM" id="Phobius"/>
    </source>
</evidence>
<comment type="caution">
    <text evidence="3">The sequence shown here is derived from an EMBL/GenBank/DDBJ whole genome shotgun (WGS) entry which is preliminary data.</text>
</comment>
<evidence type="ECO:0000313" key="3">
    <source>
        <dbReference type="EMBL" id="KAK9871494.1"/>
    </source>
</evidence>
<keyword evidence="2" id="KW-0472">Membrane</keyword>
<accession>A0AAW1TT01</accession>
<organism evidence="3 4">
    <name type="scientific">Henosepilachna vigintioctopunctata</name>
    <dbReference type="NCBI Taxonomy" id="420089"/>
    <lineage>
        <taxon>Eukaryota</taxon>
        <taxon>Metazoa</taxon>
        <taxon>Ecdysozoa</taxon>
        <taxon>Arthropoda</taxon>
        <taxon>Hexapoda</taxon>
        <taxon>Insecta</taxon>
        <taxon>Pterygota</taxon>
        <taxon>Neoptera</taxon>
        <taxon>Endopterygota</taxon>
        <taxon>Coleoptera</taxon>
        <taxon>Polyphaga</taxon>
        <taxon>Cucujiformia</taxon>
        <taxon>Coccinelloidea</taxon>
        <taxon>Coccinellidae</taxon>
        <taxon>Epilachninae</taxon>
        <taxon>Epilachnini</taxon>
        <taxon>Henosepilachna</taxon>
    </lineage>
</organism>
<evidence type="ECO:0000256" key="1">
    <source>
        <dbReference type="SAM" id="MobiDB-lite"/>
    </source>
</evidence>
<name>A0AAW1TT01_9CUCU</name>